<evidence type="ECO:0000256" key="1">
    <source>
        <dbReference type="SAM" id="Phobius"/>
    </source>
</evidence>
<dbReference type="InterPro" id="IPR031709">
    <property type="entry name" value="PutAbiC"/>
</dbReference>
<gene>
    <name evidence="2" type="ORF">QHR29_06915</name>
</gene>
<protein>
    <submittedName>
        <fullName evidence="2">Phage abortive infection protein</fullName>
    </submittedName>
</protein>
<dbReference type="RefSeq" id="WP_265150530.1">
    <property type="nucleotide sequence ID" value="NZ_AP026069.1"/>
</dbReference>
<comment type="caution">
    <text evidence="2">The sequence shown here is derived from an EMBL/GenBank/DDBJ whole genome shotgun (WGS) entry which is preliminary data.</text>
</comment>
<keyword evidence="1" id="KW-0472">Membrane</keyword>
<dbReference type="EMBL" id="JARYTV010000005">
    <property type="protein sequence ID" value="MDH7960197.1"/>
    <property type="molecule type" value="Genomic_DNA"/>
</dbReference>
<dbReference type="Proteomes" id="UP001157396">
    <property type="component" value="Unassembled WGS sequence"/>
</dbReference>
<reference evidence="2" key="1">
    <citation type="submission" date="2023-04" db="EMBL/GenBank/DDBJ databases">
        <title>Genomic analysis of Lactococcus garvieae isolates.</title>
        <authorList>
            <person name="Zhanghang C."/>
        </authorList>
    </citation>
    <scope>NUCLEOTIDE SEQUENCE</scope>
    <source>
        <strain evidence="2">ZB-1</strain>
    </source>
</reference>
<proteinExistence type="predicted"/>
<keyword evidence="1" id="KW-0812">Transmembrane</keyword>
<organism evidence="2 3">
    <name type="scientific">Lactococcus garvieae</name>
    <dbReference type="NCBI Taxonomy" id="1363"/>
    <lineage>
        <taxon>Bacteria</taxon>
        <taxon>Bacillati</taxon>
        <taxon>Bacillota</taxon>
        <taxon>Bacilli</taxon>
        <taxon>Lactobacillales</taxon>
        <taxon>Streptococcaceae</taxon>
        <taxon>Lactococcus</taxon>
    </lineage>
</organism>
<evidence type="ECO:0000313" key="3">
    <source>
        <dbReference type="Proteomes" id="UP001157396"/>
    </source>
</evidence>
<feature type="transmembrane region" description="Helical" evidence="1">
    <location>
        <begin position="18"/>
        <end position="40"/>
    </location>
</feature>
<dbReference type="AlphaFoldDB" id="A0AA43PE75"/>
<name>A0AA43PE75_9LACT</name>
<keyword evidence="1" id="KW-1133">Transmembrane helix</keyword>
<sequence length="325" mass="38552">MNIVLFDKALTSSDWLNFWGNIAGAMLGVFGTFLVMFWQLKREREKSSKEKIDSTFFNLLTLFQNVKDELDTDKVKKNITLGISRCISNEKKKYFGDEFSKEKINFIEGIDTFNEKTNKFYKQFCIELKEEINKGLDSRYVSHFTNLKEHVHDDNISERIKLFSQYTKNLNDYQESYKMRALNFEYKLKESDIKNIVTSTLVRDEINSGNYFRTLYRCLKYIMDSELTMDEKKFYSGVLRGILSADEMLVVFYNCIYFEKGEKFKELLEKTEKGKRLDFFGDKKDLENLNNGYDLPFFSKKNFFFQEYDMGHLKELINGTPVKVN</sequence>
<accession>A0AA43PE75</accession>
<evidence type="ECO:0000313" key="2">
    <source>
        <dbReference type="EMBL" id="MDH7960197.1"/>
    </source>
</evidence>
<dbReference type="Pfam" id="PF16872">
    <property type="entry name" value="putAbiC"/>
    <property type="match status" value="1"/>
</dbReference>